<evidence type="ECO:0000256" key="4">
    <source>
        <dbReference type="ARBA" id="ARBA00023014"/>
    </source>
</evidence>
<keyword evidence="3" id="KW-0408">Iron</keyword>
<evidence type="ECO:0000313" key="9">
    <source>
        <dbReference type="EMBL" id="KAB1662511.1"/>
    </source>
</evidence>
<keyword evidence="2" id="KW-0479">Metal-binding</keyword>
<keyword evidence="6" id="KW-0238">DNA-binding</keyword>
<evidence type="ECO:0000256" key="1">
    <source>
        <dbReference type="ARBA" id="ARBA00022714"/>
    </source>
</evidence>
<evidence type="ECO:0000256" key="7">
    <source>
        <dbReference type="ARBA" id="ARBA00023163"/>
    </source>
</evidence>
<dbReference type="AlphaFoldDB" id="A0A7J5C1K4"/>
<dbReference type="GO" id="GO:0003677">
    <property type="term" value="F:DNA binding"/>
    <property type="evidence" value="ECO:0007669"/>
    <property type="project" value="UniProtKB-KW"/>
</dbReference>
<feature type="domain" description="HTH merR-type" evidence="8">
    <location>
        <begin position="8"/>
        <end position="76"/>
    </location>
</feature>
<comment type="caution">
    <text evidence="9">The sequence shown here is derived from an EMBL/GenBank/DDBJ whole genome shotgun (WGS) entry which is preliminary data.</text>
</comment>
<keyword evidence="4" id="KW-0411">Iron-sulfur</keyword>
<evidence type="ECO:0000256" key="2">
    <source>
        <dbReference type="ARBA" id="ARBA00022723"/>
    </source>
</evidence>
<dbReference type="PRINTS" id="PR00040">
    <property type="entry name" value="HTHMERR"/>
</dbReference>
<dbReference type="PROSITE" id="PS00552">
    <property type="entry name" value="HTH_MERR_1"/>
    <property type="match status" value="1"/>
</dbReference>
<dbReference type="InterPro" id="IPR000551">
    <property type="entry name" value="MerR-type_HTH_dom"/>
</dbReference>
<dbReference type="OrthoDB" id="9802944at2"/>
<dbReference type="EMBL" id="WBJZ01000001">
    <property type="protein sequence ID" value="KAB1662511.1"/>
    <property type="molecule type" value="Genomic_DNA"/>
</dbReference>
<keyword evidence="10" id="KW-1185">Reference proteome</keyword>
<dbReference type="PROSITE" id="PS50937">
    <property type="entry name" value="HTH_MERR_2"/>
    <property type="match status" value="1"/>
</dbReference>
<gene>
    <name evidence="9" type="primary">soxR</name>
    <name evidence="9" type="ORF">F8O01_00755</name>
</gene>
<evidence type="ECO:0000256" key="6">
    <source>
        <dbReference type="ARBA" id="ARBA00023125"/>
    </source>
</evidence>
<evidence type="ECO:0000259" key="8">
    <source>
        <dbReference type="PROSITE" id="PS50937"/>
    </source>
</evidence>
<dbReference type="Pfam" id="PF00376">
    <property type="entry name" value="MerR"/>
    <property type="match status" value="1"/>
</dbReference>
<reference evidence="9 10" key="1">
    <citation type="submission" date="2019-09" db="EMBL/GenBank/DDBJ databases">
        <title>Phylogeny of genus Pseudoclavibacter and closely related genus.</title>
        <authorList>
            <person name="Li Y."/>
        </authorList>
    </citation>
    <scope>NUCLEOTIDE SEQUENCE [LARGE SCALE GENOMIC DNA]</scope>
    <source>
        <strain evidence="9 10">DSM 23821</strain>
    </source>
</reference>
<dbReference type="GO" id="GO:0006979">
    <property type="term" value="P:response to oxidative stress"/>
    <property type="evidence" value="ECO:0007669"/>
    <property type="project" value="InterPro"/>
</dbReference>
<dbReference type="GO" id="GO:0051537">
    <property type="term" value="F:2 iron, 2 sulfur cluster binding"/>
    <property type="evidence" value="ECO:0007669"/>
    <property type="project" value="UniProtKB-KW"/>
</dbReference>
<dbReference type="Proteomes" id="UP000467240">
    <property type="component" value="Unassembled WGS sequence"/>
</dbReference>
<dbReference type="NCBIfam" id="TIGR01950">
    <property type="entry name" value="SoxR"/>
    <property type="match status" value="1"/>
</dbReference>
<dbReference type="SUPFAM" id="SSF46955">
    <property type="entry name" value="Putative DNA-binding domain"/>
    <property type="match status" value="1"/>
</dbReference>
<dbReference type="InterPro" id="IPR010211">
    <property type="entry name" value="Redox-sen_tscrpt-act_SoxR"/>
</dbReference>
<evidence type="ECO:0000313" key="10">
    <source>
        <dbReference type="Proteomes" id="UP000467240"/>
    </source>
</evidence>
<dbReference type="PANTHER" id="PTHR30204">
    <property type="entry name" value="REDOX-CYCLING DRUG-SENSING TRANSCRIPTIONAL ACTIVATOR SOXR"/>
    <property type="match status" value="1"/>
</dbReference>
<evidence type="ECO:0000256" key="3">
    <source>
        <dbReference type="ARBA" id="ARBA00023004"/>
    </source>
</evidence>
<proteinExistence type="predicted"/>
<dbReference type="Gene3D" id="1.10.1660.10">
    <property type="match status" value="1"/>
</dbReference>
<organism evidence="9 10">
    <name type="scientific">Pseudoclavibacter chungangensis</name>
    <dbReference type="NCBI Taxonomy" id="587635"/>
    <lineage>
        <taxon>Bacteria</taxon>
        <taxon>Bacillati</taxon>
        <taxon>Actinomycetota</taxon>
        <taxon>Actinomycetes</taxon>
        <taxon>Micrococcales</taxon>
        <taxon>Microbacteriaceae</taxon>
        <taxon>Pseudoclavibacter</taxon>
    </lineage>
</organism>
<dbReference type="PANTHER" id="PTHR30204:SF0">
    <property type="entry name" value="REDOX-SENSITIVE TRANSCRIPTIONAL ACTIVATOR SOXR"/>
    <property type="match status" value="1"/>
</dbReference>
<dbReference type="GO" id="GO:0046872">
    <property type="term" value="F:metal ion binding"/>
    <property type="evidence" value="ECO:0007669"/>
    <property type="project" value="UniProtKB-KW"/>
</dbReference>
<dbReference type="RefSeq" id="WP_158038943.1">
    <property type="nucleotide sequence ID" value="NZ_JACCFV010000001.1"/>
</dbReference>
<name>A0A7J5C1K4_9MICO</name>
<dbReference type="Pfam" id="PF09278">
    <property type="entry name" value="MerR-DNA-bind"/>
    <property type="match status" value="1"/>
</dbReference>
<dbReference type="SMART" id="SM00422">
    <property type="entry name" value="HTH_MERR"/>
    <property type="match status" value="1"/>
</dbReference>
<keyword evidence="1" id="KW-0001">2Fe-2S</keyword>
<protein>
    <submittedName>
        <fullName evidence="9">Redox-sensitive transcriptional activator SoxR</fullName>
    </submittedName>
</protein>
<sequence>MTVSATDLLSVGDVARRAGIATSAVRYYEAEGLIASVRTSGNQRRYPRHVLRRIGIILAARRFGIPLSEVAEVFECLPHDRMPGKRDWGRISATWHARLEARRLELERLEAELTGCIGCGCLSLSACRIVNPGDELAADGPGARRLHPEDAESEQA</sequence>
<keyword evidence="7" id="KW-0804">Transcription</keyword>
<dbReference type="InterPro" id="IPR009061">
    <property type="entry name" value="DNA-bd_dom_put_sf"/>
</dbReference>
<accession>A0A7J5C1K4</accession>
<keyword evidence="5" id="KW-0805">Transcription regulation</keyword>
<evidence type="ECO:0000256" key="5">
    <source>
        <dbReference type="ARBA" id="ARBA00023015"/>
    </source>
</evidence>
<dbReference type="InterPro" id="IPR015358">
    <property type="entry name" value="Tscrpt_reg_MerR_DNA-bd"/>
</dbReference>
<dbReference type="InterPro" id="IPR047057">
    <property type="entry name" value="MerR_fam"/>
</dbReference>
<dbReference type="GO" id="GO:0003700">
    <property type="term" value="F:DNA-binding transcription factor activity"/>
    <property type="evidence" value="ECO:0007669"/>
    <property type="project" value="InterPro"/>
</dbReference>